<dbReference type="InterPro" id="IPR053138">
    <property type="entry name" value="N-alpha-Ac-DABA_deacetylase"/>
</dbReference>
<accession>A0ABU2G953</accession>
<dbReference type="EMBL" id="JAMQOQ010000008">
    <property type="protein sequence ID" value="MDS0296788.1"/>
    <property type="molecule type" value="Genomic_DNA"/>
</dbReference>
<dbReference type="RefSeq" id="WP_211087814.1">
    <property type="nucleotide sequence ID" value="NZ_JAMQOQ010000008.1"/>
</dbReference>
<keyword evidence="2" id="KW-0479">Metal-binding</keyword>
<feature type="domain" description="Succinylglutamate desuccinylase/Aspartoacylase catalytic" evidence="6">
    <location>
        <begin position="49"/>
        <end position="228"/>
    </location>
</feature>
<evidence type="ECO:0000256" key="5">
    <source>
        <dbReference type="SAM" id="MobiDB-lite"/>
    </source>
</evidence>
<evidence type="ECO:0000259" key="6">
    <source>
        <dbReference type="Pfam" id="PF24827"/>
    </source>
</evidence>
<sequence>MTSDSPHQIEVGGRTIPSGEKSQFRYAVATTFHDDAIELPVTVVNGDQAGPTVCLTAAVHGDELNGVKIIQEVAAEYEPSDLHGTLVCLHVLNVPGFLAQQRYIPIYDEDLNRSFPGSARSTLAKRLANTIYEEFISKCDIGLDFHTSTRNRTTMYHVRADMRDPAVERLARAFGTSVILDGEGSRGTLRHVACQDGIPTVTVEMGRAHRFQTAHLDRALHCVASVLAEHEVLPNQPVSWPGWTRVVARDGEKTWLRAETGGLVEMEWGPHPLVEEDEPLFTISDHFKNDIETIRAPSTGIVVGVLENAVAYPGHPLCHFVSVDEGTADIIRDDIERGVFDVYREGGFQWPEPRWYAHHEHETDSTHSENTHDTERENRDD</sequence>
<evidence type="ECO:0000313" key="8">
    <source>
        <dbReference type="Proteomes" id="UP001254813"/>
    </source>
</evidence>
<comment type="cofactor">
    <cofactor evidence="1">
        <name>Zn(2+)</name>
        <dbReference type="ChEBI" id="CHEBI:29105"/>
    </cofactor>
</comment>
<dbReference type="InterPro" id="IPR043795">
    <property type="entry name" value="N-alpha-Ac-DABA-like"/>
</dbReference>
<dbReference type="InterPro" id="IPR055438">
    <property type="entry name" value="AstE_AspA_cat"/>
</dbReference>
<dbReference type="PANTHER" id="PTHR37326:SF1">
    <property type="entry name" value="BLL3975 PROTEIN"/>
    <property type="match status" value="1"/>
</dbReference>
<dbReference type="Proteomes" id="UP001254813">
    <property type="component" value="Unassembled WGS sequence"/>
</dbReference>
<evidence type="ECO:0000256" key="2">
    <source>
        <dbReference type="ARBA" id="ARBA00022723"/>
    </source>
</evidence>
<keyword evidence="3" id="KW-0378">Hydrolase</keyword>
<dbReference type="SUPFAM" id="SSF53187">
    <property type="entry name" value="Zn-dependent exopeptidases"/>
    <property type="match status" value="1"/>
</dbReference>
<dbReference type="PANTHER" id="PTHR37326">
    <property type="entry name" value="BLL3975 PROTEIN"/>
    <property type="match status" value="1"/>
</dbReference>
<dbReference type="Gene3D" id="3.40.630.10">
    <property type="entry name" value="Zn peptidases"/>
    <property type="match status" value="1"/>
</dbReference>
<dbReference type="CDD" id="cd06251">
    <property type="entry name" value="M14_ASTE_ASPA-like"/>
    <property type="match status" value="1"/>
</dbReference>
<evidence type="ECO:0000313" key="7">
    <source>
        <dbReference type="EMBL" id="MDS0296788.1"/>
    </source>
</evidence>
<protein>
    <submittedName>
        <fullName evidence="7">Succinylglutamate desuccinylase/aspartoacylase family protein</fullName>
    </submittedName>
</protein>
<evidence type="ECO:0000256" key="3">
    <source>
        <dbReference type="ARBA" id="ARBA00022801"/>
    </source>
</evidence>
<feature type="region of interest" description="Disordered" evidence="5">
    <location>
        <begin position="360"/>
        <end position="381"/>
    </location>
</feature>
<evidence type="ECO:0000256" key="1">
    <source>
        <dbReference type="ARBA" id="ARBA00001947"/>
    </source>
</evidence>
<keyword evidence="8" id="KW-1185">Reference proteome</keyword>
<reference evidence="7 8" key="1">
    <citation type="submission" date="2022-06" db="EMBL/GenBank/DDBJ databases">
        <title>Halogeometricum sp. a new haloarchaeum isolate from saline soil.</title>
        <authorList>
            <person name="Strakova D."/>
            <person name="Galisteo C."/>
            <person name="Sanchez-Porro C."/>
            <person name="Ventosa A."/>
        </authorList>
    </citation>
    <scope>NUCLEOTIDE SEQUENCE [LARGE SCALE GENOMIC DNA]</scope>
    <source>
        <strain evidence="8">S3BR25-2</strain>
    </source>
</reference>
<gene>
    <name evidence="7" type="ORF">NDI79_21715</name>
</gene>
<dbReference type="Pfam" id="PF24827">
    <property type="entry name" value="AstE_AspA_cat"/>
    <property type="match status" value="1"/>
</dbReference>
<keyword evidence="4" id="KW-0862">Zinc</keyword>
<evidence type="ECO:0000256" key="4">
    <source>
        <dbReference type="ARBA" id="ARBA00022833"/>
    </source>
</evidence>
<organism evidence="7 8">
    <name type="scientific">Halogeometricum luteum</name>
    <dbReference type="NCBI Taxonomy" id="2950537"/>
    <lineage>
        <taxon>Archaea</taxon>
        <taxon>Methanobacteriati</taxon>
        <taxon>Methanobacteriota</taxon>
        <taxon>Stenosarchaea group</taxon>
        <taxon>Halobacteria</taxon>
        <taxon>Halobacteriales</taxon>
        <taxon>Haloferacaceae</taxon>
        <taxon>Halogeometricum</taxon>
    </lineage>
</organism>
<comment type="caution">
    <text evidence="7">The sequence shown here is derived from an EMBL/GenBank/DDBJ whole genome shotgun (WGS) entry which is preliminary data.</text>
</comment>
<name>A0ABU2G953_9EURY</name>
<dbReference type="PIRSF" id="PIRSF039012">
    <property type="entry name" value="ASP"/>
    <property type="match status" value="1"/>
</dbReference>
<proteinExistence type="predicted"/>